<proteinExistence type="inferred from homology"/>
<evidence type="ECO:0000256" key="8">
    <source>
        <dbReference type="SAM" id="Phobius"/>
    </source>
</evidence>
<dbReference type="InterPro" id="IPR050790">
    <property type="entry name" value="ExbB/TolQ_transport"/>
</dbReference>
<comment type="subcellular location">
    <subcellularLocation>
        <location evidence="1">Cell membrane</location>
        <topology evidence="1">Multi-pass membrane protein</topology>
    </subcellularLocation>
    <subcellularLocation>
        <location evidence="6">Membrane</location>
        <topology evidence="6">Multi-pass membrane protein</topology>
    </subcellularLocation>
</comment>
<dbReference type="RefSeq" id="WP_160587295.1">
    <property type="nucleotide sequence ID" value="NZ_BMHN01000001.1"/>
</dbReference>
<evidence type="ECO:0000259" key="9">
    <source>
        <dbReference type="Pfam" id="PF01618"/>
    </source>
</evidence>
<keyword evidence="6" id="KW-0813">Transport</keyword>
<accession>A0A845QB47</accession>
<evidence type="ECO:0000256" key="4">
    <source>
        <dbReference type="ARBA" id="ARBA00022989"/>
    </source>
</evidence>
<keyword evidence="2" id="KW-1003">Cell membrane</keyword>
<feature type="domain" description="MotA/TolQ/ExbB proton channel" evidence="9">
    <location>
        <begin position="112"/>
        <end position="228"/>
    </location>
</feature>
<keyword evidence="3 8" id="KW-0812">Transmembrane</keyword>
<dbReference type="GeneID" id="300655253"/>
<dbReference type="GO" id="GO:0005886">
    <property type="term" value="C:plasma membrane"/>
    <property type="evidence" value="ECO:0007669"/>
    <property type="project" value="UniProtKB-SubCell"/>
</dbReference>
<reference evidence="10 11" key="1">
    <citation type="journal article" date="2016" name="Int. J. Syst. Evol. Microbiol.">
        <title>Pyruvatibacter mobilis gen. nov., sp. nov., a marine bacterium from the culture broth of Picochlorum sp. 122.</title>
        <authorList>
            <person name="Wang G."/>
            <person name="Tang M."/>
            <person name="Wu H."/>
            <person name="Dai S."/>
            <person name="Li T."/>
            <person name="Chen C."/>
            <person name="He H."/>
            <person name="Fan J."/>
            <person name="Xiang W."/>
            <person name="Li X."/>
        </authorList>
    </citation>
    <scope>NUCLEOTIDE SEQUENCE [LARGE SCALE GENOMIC DNA]</scope>
    <source>
        <strain evidence="10 11">GYP-11</strain>
    </source>
</reference>
<dbReference type="GO" id="GO:0017038">
    <property type="term" value="P:protein import"/>
    <property type="evidence" value="ECO:0007669"/>
    <property type="project" value="TreeGrafter"/>
</dbReference>
<keyword evidence="6" id="KW-0653">Protein transport</keyword>
<keyword evidence="4 8" id="KW-1133">Transmembrane helix</keyword>
<dbReference type="OrthoDB" id="4045at2"/>
<organism evidence="10 11">
    <name type="scientific">Pyruvatibacter mobilis</name>
    <dbReference type="NCBI Taxonomy" id="1712261"/>
    <lineage>
        <taxon>Bacteria</taxon>
        <taxon>Pseudomonadati</taxon>
        <taxon>Pseudomonadota</taxon>
        <taxon>Alphaproteobacteria</taxon>
        <taxon>Hyphomicrobiales</taxon>
        <taxon>Parvibaculaceae</taxon>
        <taxon>Pyruvatibacter</taxon>
    </lineage>
</organism>
<dbReference type="Proteomes" id="UP000470384">
    <property type="component" value="Unassembled WGS sequence"/>
</dbReference>
<comment type="caution">
    <text evidence="10">The sequence shown here is derived from an EMBL/GenBank/DDBJ whole genome shotgun (WGS) entry which is preliminary data.</text>
</comment>
<evidence type="ECO:0000256" key="3">
    <source>
        <dbReference type="ARBA" id="ARBA00022692"/>
    </source>
</evidence>
<evidence type="ECO:0000313" key="11">
    <source>
        <dbReference type="Proteomes" id="UP000470384"/>
    </source>
</evidence>
<dbReference type="PANTHER" id="PTHR30625">
    <property type="entry name" value="PROTEIN TOLQ"/>
    <property type="match status" value="1"/>
</dbReference>
<evidence type="ECO:0000256" key="7">
    <source>
        <dbReference type="SAM" id="MobiDB-lite"/>
    </source>
</evidence>
<gene>
    <name evidence="10" type="ORF">GTQ45_06010</name>
</gene>
<evidence type="ECO:0000313" key="10">
    <source>
        <dbReference type="EMBL" id="NBG95281.1"/>
    </source>
</evidence>
<dbReference type="PANTHER" id="PTHR30625:SF11">
    <property type="entry name" value="MOTA_TOLQ_EXBB PROTON CHANNEL DOMAIN-CONTAINING PROTEIN"/>
    <property type="match status" value="1"/>
</dbReference>
<sequence length="252" mass="25329">MTDTPAPAIDTAPAPANTAPANTMPANTAPVDAGPVDPAAIDPAALEAAAATPDAPASTLDAVISFLDVGGPVLWLLGILSVVTLALILAKFLQFSTARLNGRKGRAPLAAIATATTEAYSATGADRALAADAGRRLARRIMQPLEGGLATLGMIAMLSPLIGLLGTVLGMIDAFQALETAGSTVDPSLLSAGIWVALLTTAAGLVVAIPATLGHGWFEGRLSRFADDAECTIGDTVAHLAPAKPDLRLAAE</sequence>
<evidence type="ECO:0000256" key="6">
    <source>
        <dbReference type="RuleBase" id="RU004057"/>
    </source>
</evidence>
<comment type="similarity">
    <text evidence="6">Belongs to the exbB/tolQ family.</text>
</comment>
<evidence type="ECO:0000256" key="1">
    <source>
        <dbReference type="ARBA" id="ARBA00004651"/>
    </source>
</evidence>
<dbReference type="InterPro" id="IPR002898">
    <property type="entry name" value="MotA_ExbB_proton_chnl"/>
</dbReference>
<feature type="transmembrane region" description="Helical" evidence="8">
    <location>
        <begin position="192"/>
        <end position="214"/>
    </location>
</feature>
<keyword evidence="5 8" id="KW-0472">Membrane</keyword>
<keyword evidence="11" id="KW-1185">Reference proteome</keyword>
<feature type="transmembrane region" description="Helical" evidence="8">
    <location>
        <begin position="73"/>
        <end position="93"/>
    </location>
</feature>
<evidence type="ECO:0000256" key="5">
    <source>
        <dbReference type="ARBA" id="ARBA00023136"/>
    </source>
</evidence>
<protein>
    <submittedName>
        <fullName evidence="10">MotA/TolQ/ExbB proton channel family protein</fullName>
    </submittedName>
</protein>
<name>A0A845QB47_9HYPH</name>
<evidence type="ECO:0000256" key="2">
    <source>
        <dbReference type="ARBA" id="ARBA00022475"/>
    </source>
</evidence>
<dbReference type="AlphaFoldDB" id="A0A845QB47"/>
<dbReference type="Pfam" id="PF01618">
    <property type="entry name" value="MotA_ExbB"/>
    <property type="match status" value="1"/>
</dbReference>
<feature type="region of interest" description="Disordered" evidence="7">
    <location>
        <begin position="1"/>
        <end position="35"/>
    </location>
</feature>
<feature type="transmembrane region" description="Helical" evidence="8">
    <location>
        <begin position="149"/>
        <end position="172"/>
    </location>
</feature>
<dbReference type="EMBL" id="WXYQ01000005">
    <property type="protein sequence ID" value="NBG95281.1"/>
    <property type="molecule type" value="Genomic_DNA"/>
</dbReference>